<sequence length="120" mass="13216">MPGLARYHGVLFMAFVAGDPQGHRGSVVLQIEEEVEADYPIVVDTGELVSRHMMLKISVDRFGNRFKPANALWRRCLRSNTLIPGQCLATARSSAFINALSGIIQGAVMRERRGGCEETV</sequence>
<gene>
    <name evidence="1" type="ORF">GN244_ATG04164</name>
</gene>
<evidence type="ECO:0000313" key="1">
    <source>
        <dbReference type="EMBL" id="KAF4043553.1"/>
    </source>
</evidence>
<protein>
    <submittedName>
        <fullName evidence="1">Uncharacterized protein</fullName>
    </submittedName>
</protein>
<dbReference type="Proteomes" id="UP000602510">
    <property type="component" value="Unassembled WGS sequence"/>
</dbReference>
<keyword evidence="2" id="KW-1185">Reference proteome</keyword>
<organism evidence="1 2">
    <name type="scientific">Phytophthora infestans</name>
    <name type="common">Potato late blight agent</name>
    <name type="synonym">Botrytis infestans</name>
    <dbReference type="NCBI Taxonomy" id="4787"/>
    <lineage>
        <taxon>Eukaryota</taxon>
        <taxon>Sar</taxon>
        <taxon>Stramenopiles</taxon>
        <taxon>Oomycota</taxon>
        <taxon>Peronosporomycetes</taxon>
        <taxon>Peronosporales</taxon>
        <taxon>Peronosporaceae</taxon>
        <taxon>Phytophthora</taxon>
    </lineage>
</organism>
<evidence type="ECO:0000313" key="2">
    <source>
        <dbReference type="Proteomes" id="UP000602510"/>
    </source>
</evidence>
<dbReference type="EMBL" id="WSZM01000083">
    <property type="protein sequence ID" value="KAF4043553.1"/>
    <property type="molecule type" value="Genomic_DNA"/>
</dbReference>
<name>A0A833T505_PHYIN</name>
<comment type="caution">
    <text evidence="1">The sequence shown here is derived from an EMBL/GenBank/DDBJ whole genome shotgun (WGS) entry which is preliminary data.</text>
</comment>
<reference evidence="1" key="1">
    <citation type="submission" date="2020-04" db="EMBL/GenBank/DDBJ databases">
        <title>Hybrid Assembly of Korean Phytophthora infestans isolates.</title>
        <authorList>
            <person name="Prokchorchik M."/>
            <person name="Lee Y."/>
            <person name="Seo J."/>
            <person name="Cho J.-H."/>
            <person name="Park Y.-E."/>
            <person name="Jang D.-C."/>
            <person name="Im J.-S."/>
            <person name="Choi J.-G."/>
            <person name="Park H.-J."/>
            <person name="Lee G.-B."/>
            <person name="Lee Y.-G."/>
            <person name="Hong S.-Y."/>
            <person name="Cho K."/>
            <person name="Sohn K.H."/>
        </authorList>
    </citation>
    <scope>NUCLEOTIDE SEQUENCE</scope>
    <source>
        <strain evidence="1">KR_1_A1</strain>
    </source>
</reference>
<accession>A0A833T505</accession>
<proteinExistence type="predicted"/>
<dbReference type="AlphaFoldDB" id="A0A833T505"/>